<organism evidence="6 7">
    <name type="scientific">Parastrongyloides trichosuri</name>
    <name type="common">Possum-specific nematode worm</name>
    <dbReference type="NCBI Taxonomy" id="131310"/>
    <lineage>
        <taxon>Eukaryota</taxon>
        <taxon>Metazoa</taxon>
        <taxon>Ecdysozoa</taxon>
        <taxon>Nematoda</taxon>
        <taxon>Chromadorea</taxon>
        <taxon>Rhabditida</taxon>
        <taxon>Tylenchina</taxon>
        <taxon>Panagrolaimomorpha</taxon>
        <taxon>Strongyloidoidea</taxon>
        <taxon>Strongyloididae</taxon>
        <taxon>Parastrongyloides</taxon>
    </lineage>
</organism>
<dbReference type="GO" id="GO:0019369">
    <property type="term" value="P:arachidonate metabolic process"/>
    <property type="evidence" value="ECO:0007669"/>
    <property type="project" value="TreeGrafter"/>
</dbReference>
<evidence type="ECO:0000256" key="4">
    <source>
        <dbReference type="PROSITE-ProRule" id="PRU01161"/>
    </source>
</evidence>
<dbReference type="InterPro" id="IPR002641">
    <property type="entry name" value="PNPLA_dom"/>
</dbReference>
<evidence type="ECO:0000259" key="5">
    <source>
        <dbReference type="PROSITE" id="PS51635"/>
    </source>
</evidence>
<keyword evidence="6" id="KW-1185">Reference proteome</keyword>
<dbReference type="WBParaSite" id="PTRK_0001212600.1">
    <property type="protein sequence ID" value="PTRK_0001212600.1"/>
    <property type="gene ID" value="PTRK_0001212600"/>
</dbReference>
<evidence type="ECO:0000256" key="2">
    <source>
        <dbReference type="ARBA" id="ARBA00022963"/>
    </source>
</evidence>
<evidence type="ECO:0000313" key="7">
    <source>
        <dbReference type="WBParaSite" id="PTRK_0001212600.1"/>
    </source>
</evidence>
<feature type="active site" description="Nucleophile" evidence="4">
    <location>
        <position position="183"/>
    </location>
</feature>
<evidence type="ECO:0000256" key="3">
    <source>
        <dbReference type="ARBA" id="ARBA00023098"/>
    </source>
</evidence>
<dbReference type="PANTHER" id="PTHR24185:SF1">
    <property type="entry name" value="CALCIUM-INDEPENDENT PHOSPHOLIPASE A2-GAMMA"/>
    <property type="match status" value="1"/>
</dbReference>
<feature type="active site" description="Proton acceptor" evidence="4">
    <location>
        <position position="327"/>
    </location>
</feature>
<feature type="domain" description="PNPLA" evidence="5">
    <location>
        <begin position="145"/>
        <end position="340"/>
    </location>
</feature>
<dbReference type="SUPFAM" id="SSF52151">
    <property type="entry name" value="FabD/lysophospholipase-like"/>
    <property type="match status" value="1"/>
</dbReference>
<dbReference type="GO" id="GO:0016020">
    <property type="term" value="C:membrane"/>
    <property type="evidence" value="ECO:0007669"/>
    <property type="project" value="TreeGrafter"/>
</dbReference>
<dbReference type="Pfam" id="PF01734">
    <property type="entry name" value="Patatin"/>
    <property type="match status" value="1"/>
</dbReference>
<keyword evidence="1 4" id="KW-0378">Hydrolase</keyword>
<reference evidence="7" key="1">
    <citation type="submission" date="2017-02" db="UniProtKB">
        <authorList>
            <consortium name="WormBaseParasite"/>
        </authorList>
    </citation>
    <scope>IDENTIFICATION</scope>
</reference>
<protein>
    <submittedName>
        <fullName evidence="7">PNPLA domain-containing protein</fullName>
    </submittedName>
</protein>
<dbReference type="AlphaFoldDB" id="A0A0N4ZU60"/>
<dbReference type="STRING" id="131310.A0A0N4ZU60"/>
<evidence type="ECO:0000256" key="1">
    <source>
        <dbReference type="ARBA" id="ARBA00022801"/>
    </source>
</evidence>
<keyword evidence="3 4" id="KW-0443">Lipid metabolism</keyword>
<dbReference type="InterPro" id="IPR016035">
    <property type="entry name" value="Acyl_Trfase/lysoPLipase"/>
</dbReference>
<dbReference type="PROSITE" id="PS51635">
    <property type="entry name" value="PNPLA"/>
    <property type="match status" value="1"/>
</dbReference>
<proteinExistence type="predicted"/>
<feature type="short sequence motif" description="GXGXXG" evidence="4">
    <location>
        <begin position="149"/>
        <end position="154"/>
    </location>
</feature>
<dbReference type="GO" id="GO:0016042">
    <property type="term" value="P:lipid catabolic process"/>
    <property type="evidence" value="ECO:0007669"/>
    <property type="project" value="UniProtKB-UniRule"/>
</dbReference>
<sequence length="489" mass="56394">MWKFNNKNYVEESKLNNKMNKEMFGLISDSKWSNIFGNSKQVLHLVNRREKISRKEADRRTKLLVEKFLGEGTDKNKIKRLKQLIFHIQEYTKARKHALSNYSFYESLVNYSTTHKNKEMRETARMCMALCGFPPQLNSDGIKILSIDGGGARGIFVFEILKAIEEKTGKKIYEIFDLVCGVSAGSLIVLDLVLNKTNVIDSREKYFHTIINLLSIDSITGMRGMLSGASYYNENLRRKLIKDIYGDKLTMGETSKFEGIPRIALISTIVNSPYLQPYVFRNYETPTERGSEYKGGTQDKVCEAAAATSAIPLFMEEVKIGNFVHQDGGLVASNPSAIAIHEARRLWPDEQIQCIVSCGTSKSIMDTEIFQINENNYTSIRNRLRKYSWALTDKSAVAYVLQDLLPNIHYRFNPYTKKTYDVFENDPLVIREMIKESELYVRRNQKKVDDCCECLMRKPSIIKSIKRDIKNKLRQLRIIDYNFVDKLSK</sequence>
<name>A0A0N4ZU60_PARTI</name>
<dbReference type="PANTHER" id="PTHR24185">
    <property type="entry name" value="CALCIUM-INDEPENDENT PHOSPHOLIPASE A2-GAMMA"/>
    <property type="match status" value="1"/>
</dbReference>
<feature type="short sequence motif" description="GXSXG" evidence="4">
    <location>
        <begin position="181"/>
        <end position="185"/>
    </location>
</feature>
<dbReference type="GO" id="GO:0047499">
    <property type="term" value="F:calcium-independent phospholipase A2 activity"/>
    <property type="evidence" value="ECO:0007669"/>
    <property type="project" value="TreeGrafter"/>
</dbReference>
<dbReference type="Proteomes" id="UP000038045">
    <property type="component" value="Unplaced"/>
</dbReference>
<dbReference type="Gene3D" id="3.40.1090.10">
    <property type="entry name" value="Cytosolic phospholipase A2 catalytic domain"/>
    <property type="match status" value="1"/>
</dbReference>
<accession>A0A0N4ZU60</accession>
<feature type="short sequence motif" description="DGA/G" evidence="4">
    <location>
        <begin position="327"/>
        <end position="329"/>
    </location>
</feature>
<evidence type="ECO:0000313" key="6">
    <source>
        <dbReference type="Proteomes" id="UP000038045"/>
    </source>
</evidence>
<keyword evidence="2 4" id="KW-0442">Lipid degradation</keyword>